<dbReference type="Pfam" id="PF13679">
    <property type="entry name" value="Methyltransf_32"/>
    <property type="match status" value="1"/>
</dbReference>
<proteinExistence type="predicted"/>
<evidence type="ECO:0000313" key="4">
    <source>
        <dbReference type="Proteomes" id="UP000051952"/>
    </source>
</evidence>
<evidence type="ECO:0000313" key="3">
    <source>
        <dbReference type="EMBL" id="CUG93276.1"/>
    </source>
</evidence>
<dbReference type="Proteomes" id="UP000051952">
    <property type="component" value="Unassembled WGS sequence"/>
</dbReference>
<evidence type="ECO:0000259" key="2">
    <source>
        <dbReference type="Pfam" id="PF13679"/>
    </source>
</evidence>
<dbReference type="GO" id="GO:0032259">
    <property type="term" value="P:methylation"/>
    <property type="evidence" value="ECO:0007669"/>
    <property type="project" value="UniProtKB-KW"/>
</dbReference>
<keyword evidence="3" id="KW-0808">Transferase</keyword>
<dbReference type="AlphaFoldDB" id="A0A0S4JP23"/>
<dbReference type="InterPro" id="IPR025714">
    <property type="entry name" value="Methyltranfer_dom"/>
</dbReference>
<dbReference type="PANTHER" id="PTHR12496">
    <property type="entry name" value="CGI-41 METHYLTRANSFERASE"/>
    <property type="match status" value="1"/>
</dbReference>
<protein>
    <submittedName>
        <fullName evidence="3">Methyltransferase, putative</fullName>
    </submittedName>
</protein>
<feature type="domain" description="Methyltransferase" evidence="2">
    <location>
        <begin position="261"/>
        <end position="417"/>
    </location>
</feature>
<dbReference type="PANTHER" id="PTHR12496:SF0">
    <property type="entry name" value="METHYLTRANSFERASE DOMAIN-CONTAINING PROTEIN"/>
    <property type="match status" value="1"/>
</dbReference>
<reference evidence="4" key="1">
    <citation type="submission" date="2015-09" db="EMBL/GenBank/DDBJ databases">
        <authorList>
            <consortium name="Pathogen Informatics"/>
        </authorList>
    </citation>
    <scope>NUCLEOTIDE SEQUENCE [LARGE SCALE GENOMIC DNA]</scope>
    <source>
        <strain evidence="4">Lake Konstanz</strain>
    </source>
</reference>
<accession>A0A0S4JP23</accession>
<dbReference type="EMBL" id="CYKH01002135">
    <property type="protein sequence ID" value="CUG93276.1"/>
    <property type="molecule type" value="Genomic_DNA"/>
</dbReference>
<dbReference type="OrthoDB" id="10258156at2759"/>
<sequence>MPNSTAPQLLSTPENFLSESLRRWMSQYQFIAHTHVVDALSHRYIEMLFPTRPAASASLVVDSAVVKLSSSPSFLTTAQATPLRNSKSLECSSELCLSLYRHVIVDQHLQYPSDDEEKDDSRDDSVHDAQVATVLRRFVQEILTGETRRSSRALCDSSHNPAAHHHQHDDDADAVVMAQFRDACETFLLSRRHVHDDRPHAALLHVPAASQQPAAAQHLLAVGTSVKKRYEIDVLAPFIHGEVTKALDALNTSSKGADTLLVALSDVIIVDIGAGQGYLSAQLAVDYGYTVVAVEREGVQLCGSIKRSQVASLLQDRRRAVKSGGTADGTDAAASVNEGCLLITDVDIGPSTTAQTLLTNVLAAVRDHESIVRPTSAGVDNNGLRRTSVTRPVVLISLHACGPLSTNMLRLYADWQMAYEEEITLREPMAAQRSVRPFQNHPCIANVNVGCCYTYLQGGAVDGFPISQLGRSVIAQCPHGFQGRPERRRSGAASAAAVSGTDLAVDNENLLPPHHLILTRNMAMAACQAPWRWFDDYDGVVEENTNDRNSLLLRKSKRESSTTADNNNTRLTLHEDVAGTFSSLYLRALLQRYLCHGLGVDDLDVIGRVPAPQSAATTTATTNAAAGGAVSGGAPPKKPVHQKN</sequence>
<name>A0A0S4JP23_BODSA</name>
<keyword evidence="3" id="KW-0489">Methyltransferase</keyword>
<feature type="region of interest" description="Disordered" evidence="1">
    <location>
        <begin position="150"/>
        <end position="170"/>
    </location>
</feature>
<dbReference type="GO" id="GO:0008168">
    <property type="term" value="F:methyltransferase activity"/>
    <property type="evidence" value="ECO:0007669"/>
    <property type="project" value="UniProtKB-KW"/>
</dbReference>
<dbReference type="VEuPathDB" id="TriTrypDB:BSAL_41725"/>
<evidence type="ECO:0000256" key="1">
    <source>
        <dbReference type="SAM" id="MobiDB-lite"/>
    </source>
</evidence>
<organism evidence="3 4">
    <name type="scientific">Bodo saltans</name>
    <name type="common">Flagellated protozoan</name>
    <dbReference type="NCBI Taxonomy" id="75058"/>
    <lineage>
        <taxon>Eukaryota</taxon>
        <taxon>Discoba</taxon>
        <taxon>Euglenozoa</taxon>
        <taxon>Kinetoplastea</taxon>
        <taxon>Metakinetoplastina</taxon>
        <taxon>Eubodonida</taxon>
        <taxon>Bodonidae</taxon>
        <taxon>Bodo</taxon>
    </lineage>
</organism>
<feature type="region of interest" description="Disordered" evidence="1">
    <location>
        <begin position="617"/>
        <end position="644"/>
    </location>
</feature>
<gene>
    <name evidence="3" type="ORF">BSAL_41725</name>
</gene>
<feature type="compositionally biased region" description="Low complexity" evidence="1">
    <location>
        <begin position="617"/>
        <end position="635"/>
    </location>
</feature>
<dbReference type="InterPro" id="IPR052220">
    <property type="entry name" value="METTL25"/>
</dbReference>
<keyword evidence="4" id="KW-1185">Reference proteome</keyword>